<comment type="caution">
    <text evidence="2">The sequence shown here is derived from an EMBL/GenBank/DDBJ whole genome shotgun (WGS) entry which is preliminary data.</text>
</comment>
<evidence type="ECO:0000313" key="2">
    <source>
        <dbReference type="EMBL" id="TRM55685.1"/>
    </source>
</evidence>
<proteinExistence type="predicted"/>
<keyword evidence="3" id="KW-1185">Reference proteome</keyword>
<gene>
    <name evidence="2" type="ORF">BD626DRAFT_576880</name>
</gene>
<dbReference type="AlphaFoldDB" id="A0A550BT06"/>
<evidence type="ECO:0000313" key="3">
    <source>
        <dbReference type="Proteomes" id="UP000320762"/>
    </source>
</evidence>
<feature type="compositionally biased region" description="Polar residues" evidence="1">
    <location>
        <begin position="51"/>
        <end position="61"/>
    </location>
</feature>
<feature type="region of interest" description="Disordered" evidence="1">
    <location>
        <begin position="193"/>
        <end position="235"/>
    </location>
</feature>
<dbReference type="Proteomes" id="UP000320762">
    <property type="component" value="Unassembled WGS sequence"/>
</dbReference>
<feature type="region of interest" description="Disordered" evidence="1">
    <location>
        <begin position="51"/>
        <end position="75"/>
    </location>
</feature>
<protein>
    <submittedName>
        <fullName evidence="2">Uncharacterized protein</fullName>
    </submittedName>
</protein>
<dbReference type="EMBL" id="VDMD01000104">
    <property type="protein sequence ID" value="TRM55685.1"/>
    <property type="molecule type" value="Genomic_DNA"/>
</dbReference>
<reference evidence="2 3" key="1">
    <citation type="journal article" date="2019" name="New Phytol.">
        <title>Comparative genomics reveals unique wood-decay strategies and fruiting body development in the Schizophyllaceae.</title>
        <authorList>
            <person name="Almasi E."/>
            <person name="Sahu N."/>
            <person name="Krizsan K."/>
            <person name="Balint B."/>
            <person name="Kovacs G.M."/>
            <person name="Kiss B."/>
            <person name="Cseklye J."/>
            <person name="Drula E."/>
            <person name="Henrissat B."/>
            <person name="Nagy I."/>
            <person name="Chovatia M."/>
            <person name="Adam C."/>
            <person name="LaButti K."/>
            <person name="Lipzen A."/>
            <person name="Riley R."/>
            <person name="Grigoriev I.V."/>
            <person name="Nagy L.G."/>
        </authorList>
    </citation>
    <scope>NUCLEOTIDE SEQUENCE [LARGE SCALE GENOMIC DNA]</scope>
    <source>
        <strain evidence="2 3">NL-1724</strain>
    </source>
</reference>
<accession>A0A550BT06</accession>
<name>A0A550BT06_9AGAR</name>
<feature type="compositionally biased region" description="Basic and acidic residues" evidence="1">
    <location>
        <begin position="193"/>
        <end position="202"/>
    </location>
</feature>
<sequence>MPVEQYKRPRIQPPQDPLVIEYKPALKRAMHERASIAAELHYARDRHVSGLQNRSLRSRATSHGDHSVRPISPDRPPFEEFLESIGHAGLRTYGDRARYFARSEYDVVQPARRLPAGLSDEAAMPGPYGEVLHVRSTPDLRREMPRGFYVPKEERAPKAARVLDIYGNSTKRSRKQTLVDRVAAMFRIKSKRSVDKGADKGKASKRVGKVKQGNEKVQPGKRKRRISYESEAYAW</sequence>
<organism evidence="2 3">
    <name type="scientific">Schizophyllum amplum</name>
    <dbReference type="NCBI Taxonomy" id="97359"/>
    <lineage>
        <taxon>Eukaryota</taxon>
        <taxon>Fungi</taxon>
        <taxon>Dikarya</taxon>
        <taxon>Basidiomycota</taxon>
        <taxon>Agaricomycotina</taxon>
        <taxon>Agaricomycetes</taxon>
        <taxon>Agaricomycetidae</taxon>
        <taxon>Agaricales</taxon>
        <taxon>Schizophyllaceae</taxon>
        <taxon>Schizophyllum</taxon>
    </lineage>
</organism>
<evidence type="ECO:0000256" key="1">
    <source>
        <dbReference type="SAM" id="MobiDB-lite"/>
    </source>
</evidence>